<keyword evidence="2" id="KW-0547">Nucleotide-binding</keyword>
<evidence type="ECO:0000256" key="2">
    <source>
        <dbReference type="RuleBase" id="RU362119"/>
    </source>
</evidence>
<feature type="domain" description="Calcineurin-like phosphoesterase" evidence="3">
    <location>
        <begin position="4"/>
        <end position="229"/>
    </location>
</feature>
<dbReference type="GO" id="GO:0000166">
    <property type="term" value="F:nucleotide binding"/>
    <property type="evidence" value="ECO:0007669"/>
    <property type="project" value="UniProtKB-KW"/>
</dbReference>
<dbReference type="EMBL" id="CP060715">
    <property type="protein sequence ID" value="QNN60081.1"/>
    <property type="molecule type" value="Genomic_DNA"/>
</dbReference>
<dbReference type="GO" id="GO:0030288">
    <property type="term" value="C:outer membrane-bounded periplasmic space"/>
    <property type="evidence" value="ECO:0007669"/>
    <property type="project" value="TreeGrafter"/>
</dbReference>
<keyword evidence="6" id="KW-1185">Reference proteome</keyword>
<dbReference type="InterPro" id="IPR008334">
    <property type="entry name" value="5'-Nucleotdase_C"/>
</dbReference>
<dbReference type="GO" id="GO:0016787">
    <property type="term" value="F:hydrolase activity"/>
    <property type="evidence" value="ECO:0007669"/>
    <property type="project" value="UniProtKB-KW"/>
</dbReference>
<dbReference type="GO" id="GO:0009166">
    <property type="term" value="P:nucleotide catabolic process"/>
    <property type="evidence" value="ECO:0007669"/>
    <property type="project" value="InterPro"/>
</dbReference>
<dbReference type="Gene3D" id="3.90.780.10">
    <property type="entry name" value="5'-Nucleotidase, C-terminal domain"/>
    <property type="match status" value="1"/>
</dbReference>
<comment type="similarity">
    <text evidence="2">Belongs to the 5'-nucleotidase family.</text>
</comment>
<gene>
    <name evidence="5" type="ORF">H9L01_06815</name>
</gene>
<dbReference type="Proteomes" id="UP000515928">
    <property type="component" value="Chromosome"/>
</dbReference>
<dbReference type="PANTHER" id="PTHR11575">
    <property type="entry name" value="5'-NUCLEOTIDASE-RELATED"/>
    <property type="match status" value="1"/>
</dbReference>
<dbReference type="Pfam" id="PF02872">
    <property type="entry name" value="5_nucleotid_C"/>
    <property type="match status" value="1"/>
</dbReference>
<dbReference type="InterPro" id="IPR006179">
    <property type="entry name" value="5_nucleotidase/apyrase"/>
</dbReference>
<organism evidence="5 6">
    <name type="scientific">Erysipelothrix inopinata</name>
    <dbReference type="NCBI Taxonomy" id="225084"/>
    <lineage>
        <taxon>Bacteria</taxon>
        <taxon>Bacillati</taxon>
        <taxon>Bacillota</taxon>
        <taxon>Erysipelotrichia</taxon>
        <taxon>Erysipelotrichales</taxon>
        <taxon>Erysipelotrichaceae</taxon>
        <taxon>Erysipelothrix</taxon>
    </lineage>
</organism>
<dbReference type="KEGG" id="eio:H9L01_06815"/>
<evidence type="ECO:0000313" key="6">
    <source>
        <dbReference type="Proteomes" id="UP000515928"/>
    </source>
</evidence>
<dbReference type="InterPro" id="IPR004843">
    <property type="entry name" value="Calcineurin-like_PHP"/>
</dbReference>
<accession>A0A7G9RWV6</accession>
<keyword evidence="1" id="KW-0732">Signal</keyword>
<protein>
    <submittedName>
        <fullName evidence="5">Bifunctional metallophosphatase/5'-nucleotidase</fullName>
    </submittedName>
</protein>
<dbReference type="InterPro" id="IPR036907">
    <property type="entry name" value="5'-Nucleotdase_C_sf"/>
</dbReference>
<name>A0A7G9RWV6_9FIRM</name>
<sequence>MKLNIIVTTDIHGNIFPTNYTSRENIESYGLSRISTAIKEARLKGPILLLDNGDSFQGTPILTYAHMHPNEYMNPMAQAFNALNYDYINLGNHDFNYGPDILKKYIHENKAKLLTSNVLLNGEPIGQSQIIDYQGKKIALIGVLTHYIPNWERPSHIENFEFKDAYETMKSEVERLRDHVDFVVGMYHGGLERDPQSGEPTERLTGENQGYEMTQIKGLDLLLTGHQHRSLSEVVHGVPITQCAFKGQEFATASIDLDSREIHTELHQTSDYAIDTDLLRPFDTLQETVQEWLDQPVGSLQDGPLHIEDEFDARVHKHPLVSLINQVQLDRAQAQLSSVALFNGTKGFNQTITMRDLVSTYLYPNTLVVKKISGKNLREMLEFTAHYFTLDNDGEIIASPEYVSPKPQHYNYDMVDGIDYTIDVSKPRGSRITSLTYQGQAVKDEDSFKLVTNNYRAMGGGNYTMVSESETLEEIQEEMIDTIMEYLVKYSPVVVNHSDNITVIK</sequence>
<evidence type="ECO:0000259" key="4">
    <source>
        <dbReference type="Pfam" id="PF02872"/>
    </source>
</evidence>
<feature type="domain" description="5'-Nucleotidase C-terminal" evidence="4">
    <location>
        <begin position="310"/>
        <end position="467"/>
    </location>
</feature>
<proteinExistence type="inferred from homology"/>
<dbReference type="SUPFAM" id="SSF56300">
    <property type="entry name" value="Metallo-dependent phosphatases"/>
    <property type="match status" value="1"/>
</dbReference>
<dbReference type="Gene3D" id="3.60.21.10">
    <property type="match status" value="1"/>
</dbReference>
<evidence type="ECO:0000256" key="1">
    <source>
        <dbReference type="ARBA" id="ARBA00022729"/>
    </source>
</evidence>
<dbReference type="PANTHER" id="PTHR11575:SF6">
    <property type="entry name" value="2',3'-CYCLIC-NUCLEOTIDE 2'-PHOSPHODIESTERASE_3'-NUCLEOTIDASE"/>
    <property type="match status" value="1"/>
</dbReference>
<reference evidence="5 6" key="1">
    <citation type="submission" date="2020-08" db="EMBL/GenBank/DDBJ databases">
        <title>Genome sequence of Erysipelothrix inopinata DSM 15511T.</title>
        <authorList>
            <person name="Hyun D.-W."/>
            <person name="Bae J.-W."/>
        </authorList>
    </citation>
    <scope>NUCLEOTIDE SEQUENCE [LARGE SCALE GENOMIC DNA]</scope>
    <source>
        <strain evidence="5 6">DSM 15511</strain>
    </source>
</reference>
<dbReference type="Pfam" id="PF00149">
    <property type="entry name" value="Metallophos"/>
    <property type="match status" value="1"/>
</dbReference>
<evidence type="ECO:0000313" key="5">
    <source>
        <dbReference type="EMBL" id="QNN60081.1"/>
    </source>
</evidence>
<dbReference type="InterPro" id="IPR029052">
    <property type="entry name" value="Metallo-depent_PP-like"/>
</dbReference>
<dbReference type="RefSeq" id="WP_187533213.1">
    <property type="nucleotide sequence ID" value="NZ_CBCSHU010000020.1"/>
</dbReference>
<dbReference type="SUPFAM" id="SSF55816">
    <property type="entry name" value="5'-nucleotidase (syn. UDP-sugar hydrolase), C-terminal domain"/>
    <property type="match status" value="1"/>
</dbReference>
<dbReference type="PRINTS" id="PR01607">
    <property type="entry name" value="APYRASEFAMLY"/>
</dbReference>
<keyword evidence="2" id="KW-0378">Hydrolase</keyword>
<evidence type="ECO:0000259" key="3">
    <source>
        <dbReference type="Pfam" id="PF00149"/>
    </source>
</evidence>
<dbReference type="AlphaFoldDB" id="A0A7G9RWV6"/>